<proteinExistence type="predicted"/>
<dbReference type="AlphaFoldDB" id="A0A0Q0CFR5"/>
<comment type="caution">
    <text evidence="1">The sequence shown here is derived from an EMBL/GenBank/DDBJ whole genome shotgun (WGS) entry which is preliminary data.</text>
</comment>
<organism evidence="1 2">
    <name type="scientific">Pseudomonas syringae pv. spinaceae</name>
    <dbReference type="NCBI Taxonomy" id="264459"/>
    <lineage>
        <taxon>Bacteria</taxon>
        <taxon>Pseudomonadati</taxon>
        <taxon>Pseudomonadota</taxon>
        <taxon>Gammaproteobacteria</taxon>
        <taxon>Pseudomonadales</taxon>
        <taxon>Pseudomonadaceae</taxon>
        <taxon>Pseudomonas</taxon>
        <taxon>Pseudomonas syringae</taxon>
    </lineage>
</organism>
<evidence type="ECO:0000313" key="2">
    <source>
        <dbReference type="Proteomes" id="UP000050384"/>
    </source>
</evidence>
<name>A0A0Q0CFR5_PSESX</name>
<accession>A0A0Q0CFR5</accession>
<dbReference type="EMBL" id="LJRI01001530">
    <property type="protein sequence ID" value="KPY58630.1"/>
    <property type="molecule type" value="Genomic_DNA"/>
</dbReference>
<sequence length="34" mass="3751">MGIFTVLLIIANMHATKLVLENPARIFKGIAAWP</sequence>
<evidence type="ECO:0000313" key="1">
    <source>
        <dbReference type="EMBL" id="KPY58630.1"/>
    </source>
</evidence>
<protein>
    <submittedName>
        <fullName evidence="1">Uncharacterized protein</fullName>
    </submittedName>
</protein>
<gene>
    <name evidence="1" type="ORF">ALO94_00112</name>
</gene>
<dbReference type="Proteomes" id="UP000050384">
    <property type="component" value="Unassembled WGS sequence"/>
</dbReference>
<reference evidence="1 2" key="1">
    <citation type="submission" date="2015-09" db="EMBL/GenBank/DDBJ databases">
        <title>Genome announcement of multiple Pseudomonas syringae strains.</title>
        <authorList>
            <person name="Thakur S."/>
            <person name="Wang P.W."/>
            <person name="Gong Y."/>
            <person name="Weir B.S."/>
            <person name="Guttman D.S."/>
        </authorList>
    </citation>
    <scope>NUCLEOTIDE SEQUENCE [LARGE SCALE GENOMIC DNA]</scope>
    <source>
        <strain evidence="1 2">ICMP16929</strain>
    </source>
</reference>